<gene>
    <name evidence="2" type="ORF">EV193_103204</name>
</gene>
<dbReference type="OrthoDB" id="3504495at2"/>
<dbReference type="SUPFAM" id="SSF47413">
    <property type="entry name" value="lambda repressor-like DNA-binding domains"/>
    <property type="match status" value="1"/>
</dbReference>
<dbReference type="CDD" id="cd00093">
    <property type="entry name" value="HTH_XRE"/>
    <property type="match status" value="1"/>
</dbReference>
<dbReference type="Gene3D" id="1.10.260.40">
    <property type="entry name" value="lambda repressor-like DNA-binding domains"/>
    <property type="match status" value="1"/>
</dbReference>
<evidence type="ECO:0000313" key="2">
    <source>
        <dbReference type="EMBL" id="RZS40890.1"/>
    </source>
</evidence>
<name>A0A4Q7KX72_9PSEU</name>
<accession>A0A4Q7KX72</accession>
<dbReference type="InterPro" id="IPR010982">
    <property type="entry name" value="Lambda_DNA-bd_dom_sf"/>
</dbReference>
<dbReference type="GO" id="GO:0003677">
    <property type="term" value="F:DNA binding"/>
    <property type="evidence" value="ECO:0007669"/>
    <property type="project" value="InterPro"/>
</dbReference>
<reference evidence="2 3" key="1">
    <citation type="submission" date="2019-02" db="EMBL/GenBank/DDBJ databases">
        <title>Genomic Encyclopedia of Type Strains, Phase IV (KMG-IV): sequencing the most valuable type-strain genomes for metagenomic binning, comparative biology and taxonomic classification.</title>
        <authorList>
            <person name="Goeker M."/>
        </authorList>
    </citation>
    <scope>NUCLEOTIDE SEQUENCE [LARGE SCALE GENOMIC DNA]</scope>
    <source>
        <strain evidence="2 3">DSM 101727</strain>
    </source>
</reference>
<evidence type="ECO:0000313" key="3">
    <source>
        <dbReference type="Proteomes" id="UP000294257"/>
    </source>
</evidence>
<protein>
    <submittedName>
        <fullName evidence="2">Helix-turn-helix protein</fullName>
    </submittedName>
</protein>
<proteinExistence type="predicted"/>
<evidence type="ECO:0000259" key="1">
    <source>
        <dbReference type="PROSITE" id="PS50943"/>
    </source>
</evidence>
<feature type="domain" description="HTH cro/C1-type" evidence="1">
    <location>
        <begin position="17"/>
        <end position="71"/>
    </location>
</feature>
<dbReference type="InterPro" id="IPR001387">
    <property type="entry name" value="Cro/C1-type_HTH"/>
</dbReference>
<organism evidence="2 3">
    <name type="scientific">Herbihabitans rhizosphaerae</name>
    <dbReference type="NCBI Taxonomy" id="1872711"/>
    <lineage>
        <taxon>Bacteria</taxon>
        <taxon>Bacillati</taxon>
        <taxon>Actinomycetota</taxon>
        <taxon>Actinomycetes</taxon>
        <taxon>Pseudonocardiales</taxon>
        <taxon>Pseudonocardiaceae</taxon>
        <taxon>Herbihabitans</taxon>
    </lineage>
</organism>
<dbReference type="EMBL" id="SGWQ01000003">
    <property type="protein sequence ID" value="RZS40890.1"/>
    <property type="molecule type" value="Genomic_DNA"/>
</dbReference>
<comment type="caution">
    <text evidence="2">The sequence shown here is derived from an EMBL/GenBank/DDBJ whole genome shotgun (WGS) entry which is preliminary data.</text>
</comment>
<dbReference type="Gene3D" id="1.25.40.10">
    <property type="entry name" value="Tetratricopeptide repeat domain"/>
    <property type="match status" value="1"/>
</dbReference>
<dbReference type="Proteomes" id="UP000294257">
    <property type="component" value="Unassembled WGS sequence"/>
</dbReference>
<keyword evidence="3" id="KW-1185">Reference proteome</keyword>
<dbReference type="InterPro" id="IPR011990">
    <property type="entry name" value="TPR-like_helical_dom_sf"/>
</dbReference>
<dbReference type="Pfam" id="PF01381">
    <property type="entry name" value="HTH_3"/>
    <property type="match status" value="1"/>
</dbReference>
<dbReference type="AlphaFoldDB" id="A0A4Q7KX72"/>
<dbReference type="SUPFAM" id="SSF48452">
    <property type="entry name" value="TPR-like"/>
    <property type="match status" value="1"/>
</dbReference>
<sequence>MSQHDGEDSGVGTGRRVAAWREQRGLTQHGLAERAHVSYSLLRKVEREERRGTPAFLAAVARALNVDVEVLTGGGTEGDQVPEMLPPIRAALDLFDLPPDESIRPRPTHELAEAVRRINRKAQAADYEPMVRELPGLLGELHAAALTAAGTEQAIAWGLLAEASRCGHSVGIALGANDLSVHALARMDWAASRAGDLAPGLRAAREYLRVTAYLRAQDYAACWRLNASGLAHLDGADDAPGTLIARGQLHLGASVIAAKSGDRDTVDGHLSEAERIAQRTGEQTERFWFGFGPTNIRVHRVMTLVHLGEHAEAVALADGGLHFPADWLPTRVGHHYLDVARAWRWLNRPDEALDALREARKVAPGQARRHPLARDTVTALLQAQRRPSSELSAYATWIGV</sequence>
<dbReference type="SMART" id="SM00530">
    <property type="entry name" value="HTH_XRE"/>
    <property type="match status" value="1"/>
</dbReference>
<dbReference type="RefSeq" id="WP_130343880.1">
    <property type="nucleotide sequence ID" value="NZ_SGWQ01000003.1"/>
</dbReference>
<dbReference type="PROSITE" id="PS50943">
    <property type="entry name" value="HTH_CROC1"/>
    <property type="match status" value="1"/>
</dbReference>